<sequence length="484" mass="49939">MNEPIRRLSLLAGLLVVALLVASTWIQALGAGSLNDRPGNQRTALANYGQERGQILIDGKPIARSVPVDDALRWQRQYPEAQTYAHLTGYYSFEYGAGGGLEGAANSLLSGTDDQLFYGRIADIIAGRKPTGASLELTIDARAQQAAVQALGGQRGAVVALDPSTGAILAMYSSPSYDPSPLVSHAEGVPQEAWKQLTGDESQPMVNRAIAGNLYPPGSVFKVVTAAAALESGDYEPDSELPGPAILDLPQTESDLPNSDKAPCGPGDQATLATAMQKSCNTTFGYLGMELGGDALREQASKFGFGDSLDIPMAVTPSTVPTELNEPQEAQAAVGQYDVRATPLQIAMMSAGVANDGVVMRPHLVEKVQGSDLSTISQARPEQLSRAVAPETARQLTEMMTSVVESGTGTQAAVPGTTVAGKTGTAQHAEGAAPHAWFTGFAPADNPKVAVAVVVESGGSAGSQASGGSVAGPISAAVMQAVLQ</sequence>
<dbReference type="GO" id="GO:0005886">
    <property type="term" value="C:plasma membrane"/>
    <property type="evidence" value="ECO:0007669"/>
    <property type="project" value="TreeGrafter"/>
</dbReference>
<dbReference type="SUPFAM" id="SSF56601">
    <property type="entry name" value="beta-lactamase/transpeptidase-like"/>
    <property type="match status" value="1"/>
</dbReference>
<dbReference type="GO" id="GO:0071555">
    <property type="term" value="P:cell wall organization"/>
    <property type="evidence" value="ECO:0007669"/>
    <property type="project" value="TreeGrafter"/>
</dbReference>
<dbReference type="OrthoDB" id="9766847at2"/>
<dbReference type="EMBL" id="VIUW01000001">
    <property type="protein sequence ID" value="TWD16633.1"/>
    <property type="molecule type" value="Genomic_DNA"/>
</dbReference>
<dbReference type="InterPro" id="IPR054120">
    <property type="entry name" value="PBPA_dimer"/>
</dbReference>
<dbReference type="RefSeq" id="WP_144854755.1">
    <property type="nucleotide sequence ID" value="NZ_BAAAYT010000001.1"/>
</dbReference>
<dbReference type="GO" id="GO:0071972">
    <property type="term" value="F:peptidoglycan L,D-transpeptidase activity"/>
    <property type="evidence" value="ECO:0007669"/>
    <property type="project" value="TreeGrafter"/>
</dbReference>
<feature type="domain" description="Penicillin binding protein A dimerisation" evidence="2">
    <location>
        <begin position="52"/>
        <end position="134"/>
    </location>
</feature>
<dbReference type="InterPro" id="IPR036138">
    <property type="entry name" value="PBP_dimer_sf"/>
</dbReference>
<comment type="caution">
    <text evidence="3">The sequence shown here is derived from an EMBL/GenBank/DDBJ whole genome shotgun (WGS) entry which is preliminary data.</text>
</comment>
<feature type="domain" description="Penicillin-binding protein transpeptidase" evidence="1">
    <location>
        <begin position="156"/>
        <end position="480"/>
    </location>
</feature>
<evidence type="ECO:0000313" key="3">
    <source>
        <dbReference type="EMBL" id="TWD16633.1"/>
    </source>
</evidence>
<organism evidence="3 4">
    <name type="scientific">Marihabitans asiaticum</name>
    <dbReference type="NCBI Taxonomy" id="415218"/>
    <lineage>
        <taxon>Bacteria</taxon>
        <taxon>Bacillati</taxon>
        <taxon>Actinomycetota</taxon>
        <taxon>Actinomycetes</taxon>
        <taxon>Micrococcales</taxon>
        <taxon>Intrasporangiaceae</taxon>
        <taxon>Marihabitans</taxon>
    </lineage>
</organism>
<dbReference type="Gene3D" id="3.40.710.10">
    <property type="entry name" value="DD-peptidase/beta-lactamase superfamily"/>
    <property type="match status" value="1"/>
</dbReference>
<dbReference type="PANTHER" id="PTHR30627">
    <property type="entry name" value="PEPTIDOGLYCAN D,D-TRANSPEPTIDASE"/>
    <property type="match status" value="1"/>
</dbReference>
<gene>
    <name evidence="3" type="ORF">FB557_0161</name>
</gene>
<keyword evidence="4" id="KW-1185">Reference proteome</keyword>
<name>A0A560WG09_9MICO</name>
<dbReference type="InterPro" id="IPR012338">
    <property type="entry name" value="Beta-lactam/transpept-like"/>
</dbReference>
<dbReference type="AlphaFoldDB" id="A0A560WG09"/>
<dbReference type="GO" id="GO:0008658">
    <property type="term" value="F:penicillin binding"/>
    <property type="evidence" value="ECO:0007669"/>
    <property type="project" value="InterPro"/>
</dbReference>
<dbReference type="SUPFAM" id="SSF56519">
    <property type="entry name" value="Penicillin binding protein dimerisation domain"/>
    <property type="match status" value="1"/>
</dbReference>
<protein>
    <submittedName>
        <fullName evidence="3">Cell elongation-specific peptidoglycan D,D-transpeptidase</fullName>
    </submittedName>
</protein>
<dbReference type="Gene3D" id="3.90.1310.10">
    <property type="entry name" value="Penicillin-binding protein 2a (Domain 2)"/>
    <property type="match status" value="1"/>
</dbReference>
<proteinExistence type="predicted"/>
<evidence type="ECO:0000259" key="2">
    <source>
        <dbReference type="Pfam" id="PF21922"/>
    </source>
</evidence>
<dbReference type="InterPro" id="IPR001460">
    <property type="entry name" value="PCN-bd_Tpept"/>
</dbReference>
<evidence type="ECO:0000259" key="1">
    <source>
        <dbReference type="Pfam" id="PF00905"/>
    </source>
</evidence>
<dbReference type="PANTHER" id="PTHR30627:SF24">
    <property type="entry name" value="PENICILLIN-BINDING PROTEIN 4B"/>
    <property type="match status" value="1"/>
</dbReference>
<reference evidence="3 4" key="1">
    <citation type="submission" date="2019-06" db="EMBL/GenBank/DDBJ databases">
        <title>Sequencing the genomes of 1000 actinobacteria strains.</title>
        <authorList>
            <person name="Klenk H.-P."/>
        </authorList>
    </citation>
    <scope>NUCLEOTIDE SEQUENCE [LARGE SCALE GENOMIC DNA]</scope>
    <source>
        <strain evidence="3 4">DSM 18935</strain>
    </source>
</reference>
<dbReference type="Pfam" id="PF21922">
    <property type="entry name" value="PBP_dimer_2"/>
    <property type="match status" value="1"/>
</dbReference>
<evidence type="ECO:0000313" key="4">
    <source>
        <dbReference type="Proteomes" id="UP000315628"/>
    </source>
</evidence>
<accession>A0A560WG09</accession>
<dbReference type="Pfam" id="PF00905">
    <property type="entry name" value="Transpeptidase"/>
    <property type="match status" value="1"/>
</dbReference>
<dbReference type="Proteomes" id="UP000315628">
    <property type="component" value="Unassembled WGS sequence"/>
</dbReference>
<dbReference type="InterPro" id="IPR050515">
    <property type="entry name" value="Beta-lactam/transpept"/>
</dbReference>